<sequence length="29" mass="3155">VLNSASIWLIGTMLGNIMNPTTEIIQNPI</sequence>
<name>A0A382VW72_9ZZZZ</name>
<accession>A0A382VW72</accession>
<organism evidence="1">
    <name type="scientific">marine metagenome</name>
    <dbReference type="NCBI Taxonomy" id="408172"/>
    <lineage>
        <taxon>unclassified sequences</taxon>
        <taxon>metagenomes</taxon>
        <taxon>ecological metagenomes</taxon>
    </lineage>
</organism>
<evidence type="ECO:0000313" key="1">
    <source>
        <dbReference type="EMBL" id="SVD50630.1"/>
    </source>
</evidence>
<proteinExistence type="predicted"/>
<gene>
    <name evidence="1" type="ORF">METZ01_LOCUS403484</name>
</gene>
<protein>
    <submittedName>
        <fullName evidence="1">Uncharacterized protein</fullName>
    </submittedName>
</protein>
<feature type="non-terminal residue" evidence="1">
    <location>
        <position position="29"/>
    </location>
</feature>
<reference evidence="1" key="1">
    <citation type="submission" date="2018-05" db="EMBL/GenBank/DDBJ databases">
        <authorList>
            <person name="Lanie J.A."/>
            <person name="Ng W.-L."/>
            <person name="Kazmierczak K.M."/>
            <person name="Andrzejewski T.M."/>
            <person name="Davidsen T.M."/>
            <person name="Wayne K.J."/>
            <person name="Tettelin H."/>
            <person name="Glass J.I."/>
            <person name="Rusch D."/>
            <person name="Podicherti R."/>
            <person name="Tsui H.-C.T."/>
            <person name="Winkler M.E."/>
        </authorList>
    </citation>
    <scope>NUCLEOTIDE SEQUENCE</scope>
</reference>
<dbReference type="EMBL" id="UINC01155020">
    <property type="protein sequence ID" value="SVD50630.1"/>
    <property type="molecule type" value="Genomic_DNA"/>
</dbReference>
<feature type="non-terminal residue" evidence="1">
    <location>
        <position position="1"/>
    </location>
</feature>
<dbReference type="AlphaFoldDB" id="A0A382VW72"/>